<dbReference type="PROSITE" id="PS51387">
    <property type="entry name" value="FAD_PCMH"/>
    <property type="match status" value="1"/>
</dbReference>
<dbReference type="Pfam" id="PF00941">
    <property type="entry name" value="FAD_binding_5"/>
    <property type="match status" value="1"/>
</dbReference>
<dbReference type="InterPro" id="IPR036683">
    <property type="entry name" value="CO_DH_flav_C_dom_sf"/>
</dbReference>
<dbReference type="Gene3D" id="3.30.465.10">
    <property type="match status" value="1"/>
</dbReference>
<dbReference type="SUPFAM" id="SSF55447">
    <property type="entry name" value="CO dehydrogenase flavoprotein C-terminal domain-like"/>
    <property type="match status" value="1"/>
</dbReference>
<evidence type="ECO:0000313" key="5">
    <source>
        <dbReference type="EMBL" id="WPB87047.1"/>
    </source>
</evidence>
<dbReference type="Pfam" id="PF03450">
    <property type="entry name" value="CO_deh_flav_C"/>
    <property type="match status" value="1"/>
</dbReference>
<dbReference type="PANTHER" id="PTHR42659:SF2">
    <property type="entry name" value="XANTHINE DEHYDROGENASE SUBUNIT C-RELATED"/>
    <property type="match status" value="1"/>
</dbReference>
<dbReference type="InterPro" id="IPR002346">
    <property type="entry name" value="Mopterin_DH_FAD-bd"/>
</dbReference>
<evidence type="ECO:0000256" key="2">
    <source>
        <dbReference type="ARBA" id="ARBA00022827"/>
    </source>
</evidence>
<dbReference type="PANTHER" id="PTHR42659">
    <property type="entry name" value="XANTHINE DEHYDROGENASE SUBUNIT C-RELATED"/>
    <property type="match status" value="1"/>
</dbReference>
<organism evidence="5 6">
    <name type="scientific">Sediminicoccus rosea</name>
    <dbReference type="NCBI Taxonomy" id="1225128"/>
    <lineage>
        <taxon>Bacteria</taxon>
        <taxon>Pseudomonadati</taxon>
        <taxon>Pseudomonadota</taxon>
        <taxon>Alphaproteobacteria</taxon>
        <taxon>Acetobacterales</taxon>
        <taxon>Roseomonadaceae</taxon>
        <taxon>Sediminicoccus</taxon>
    </lineage>
</organism>
<proteinExistence type="predicted"/>
<dbReference type="RefSeq" id="WP_318651004.1">
    <property type="nucleotide sequence ID" value="NZ_CP137852.1"/>
</dbReference>
<sequence>MKWPAMGYVRAASLPDLWSVLAQHGASAQIIAGGQTLLATLAFRLSEPGTLVDITRIPELRGIRMTDGVLRIGALTRHAELGRDALVAQHAPLLTGAVPLIAHPAIRNRGTIGGSLAYADPAAELPACIVALDAVVVTASATGERRIPARDFFTDLLQTALNPGEIIAAVEIPLAARLSAIQEVARRSGDYAMAGLAAALRLEGGRVVAPRLVYFGVGNGPVLAARASAALEGRALDAAAIAAAQAALAQDLDPPQDLHGPPEMKRHLARVLTGRVLNGFLTATEMAA</sequence>
<dbReference type="Gene3D" id="3.30.43.10">
    <property type="entry name" value="Uridine Diphospho-n-acetylenolpyruvylglucosamine Reductase, domain 2"/>
    <property type="match status" value="1"/>
</dbReference>
<gene>
    <name evidence="5" type="ORF">R9Z33_09255</name>
</gene>
<dbReference type="InterPro" id="IPR016169">
    <property type="entry name" value="FAD-bd_PCMH_sub2"/>
</dbReference>
<evidence type="ECO:0000256" key="1">
    <source>
        <dbReference type="ARBA" id="ARBA00022630"/>
    </source>
</evidence>
<accession>A0ABZ0PN20</accession>
<dbReference type="SMART" id="SM01092">
    <property type="entry name" value="CO_deh_flav_C"/>
    <property type="match status" value="1"/>
</dbReference>
<dbReference type="SUPFAM" id="SSF56176">
    <property type="entry name" value="FAD-binding/transporter-associated domain-like"/>
    <property type="match status" value="1"/>
</dbReference>
<dbReference type="Proteomes" id="UP001305521">
    <property type="component" value="Chromosome"/>
</dbReference>
<dbReference type="EMBL" id="CP137852">
    <property type="protein sequence ID" value="WPB87047.1"/>
    <property type="molecule type" value="Genomic_DNA"/>
</dbReference>
<name>A0ABZ0PN20_9PROT</name>
<dbReference type="InterPro" id="IPR051312">
    <property type="entry name" value="Diverse_Substr_Oxidored"/>
</dbReference>
<dbReference type="InterPro" id="IPR005107">
    <property type="entry name" value="CO_DH_flav_C"/>
</dbReference>
<evidence type="ECO:0000259" key="4">
    <source>
        <dbReference type="PROSITE" id="PS51387"/>
    </source>
</evidence>
<keyword evidence="6" id="KW-1185">Reference proteome</keyword>
<keyword evidence="3" id="KW-0560">Oxidoreductase</keyword>
<keyword evidence="1" id="KW-0285">Flavoprotein</keyword>
<feature type="domain" description="FAD-binding PCMH-type" evidence="4">
    <location>
        <begin position="1"/>
        <end position="177"/>
    </location>
</feature>
<dbReference type="InterPro" id="IPR036318">
    <property type="entry name" value="FAD-bd_PCMH-like_sf"/>
</dbReference>
<evidence type="ECO:0000313" key="6">
    <source>
        <dbReference type="Proteomes" id="UP001305521"/>
    </source>
</evidence>
<dbReference type="Gene3D" id="3.30.390.50">
    <property type="entry name" value="CO dehydrogenase flavoprotein, C-terminal domain"/>
    <property type="match status" value="1"/>
</dbReference>
<reference evidence="5 6" key="1">
    <citation type="submission" date="2023-11" db="EMBL/GenBank/DDBJ databases">
        <title>Arctic aerobic anoxygenic photoheterotroph Sediminicoccus rosea KRV36 adapts its photosynthesis to long days of polar summer.</title>
        <authorList>
            <person name="Tomasch J."/>
            <person name="Kopejtka K."/>
            <person name="Bily T."/>
            <person name="Gardiner A.T."/>
            <person name="Gardian Z."/>
            <person name="Shivaramu S."/>
            <person name="Koblizek M."/>
            <person name="Engelhardt F."/>
            <person name="Kaftan D."/>
        </authorList>
    </citation>
    <scope>NUCLEOTIDE SEQUENCE [LARGE SCALE GENOMIC DNA]</scope>
    <source>
        <strain evidence="5 6">R-30</strain>
    </source>
</reference>
<protein>
    <submittedName>
        <fullName evidence="5">Xanthine dehydrogenase family protein subunit M</fullName>
    </submittedName>
</protein>
<dbReference type="InterPro" id="IPR016167">
    <property type="entry name" value="FAD-bd_PCMH_sub1"/>
</dbReference>
<keyword evidence="2" id="KW-0274">FAD</keyword>
<dbReference type="InterPro" id="IPR016166">
    <property type="entry name" value="FAD-bd_PCMH"/>
</dbReference>
<evidence type="ECO:0000256" key="3">
    <source>
        <dbReference type="ARBA" id="ARBA00023002"/>
    </source>
</evidence>